<feature type="transmembrane region" description="Helical" evidence="1">
    <location>
        <begin position="73"/>
        <end position="90"/>
    </location>
</feature>
<dbReference type="PANTHER" id="PTHR30487:SF0">
    <property type="entry name" value="PREPILIN LEADER PEPTIDASE_N-METHYLTRANSFERASE-RELATED"/>
    <property type="match status" value="1"/>
</dbReference>
<feature type="transmembrane region" description="Helical" evidence="1">
    <location>
        <begin position="96"/>
        <end position="116"/>
    </location>
</feature>
<evidence type="ECO:0000256" key="1">
    <source>
        <dbReference type="SAM" id="Phobius"/>
    </source>
</evidence>
<evidence type="ECO:0000313" key="4">
    <source>
        <dbReference type="Proteomes" id="UP000050929"/>
    </source>
</evidence>
<gene>
    <name evidence="3" type="ORF">FC72_GL000662</name>
</gene>
<dbReference type="AlphaFoldDB" id="A0A0R1IZ15"/>
<dbReference type="EMBL" id="AZDG01000015">
    <property type="protein sequence ID" value="KRK64216.1"/>
    <property type="molecule type" value="Genomic_DNA"/>
</dbReference>
<keyword evidence="1" id="KW-0472">Membrane</keyword>
<accession>A0A0R1IZ15</accession>
<dbReference type="GO" id="GO:0006465">
    <property type="term" value="P:signal peptide processing"/>
    <property type="evidence" value="ECO:0007669"/>
    <property type="project" value="TreeGrafter"/>
</dbReference>
<sequence length="219" mass="25387">MNYVFHLIIFTLGTSIVSFLTVIAHEYPHIKPTRRSKCDVCQRTLMWFEIIPIWSYLISKGKCKVCGEAINKLYLLTEIAGGIFLLAASLTHQDLIFVTLIFTVLTLLAISDYIYGYVYLSHYLLFVPIIIISNQHLYFIPALLIYTLLNLINYIYKGIGLGDIEILSILALLLGLDMTLKIILMACFLCLHYFIFKKRNEFRFVPYITFSTFILLIFR</sequence>
<comment type="caution">
    <text evidence="3">The sequence shown here is derived from an EMBL/GenBank/DDBJ whole genome shotgun (WGS) entry which is preliminary data.</text>
</comment>
<dbReference type="InterPro" id="IPR010627">
    <property type="entry name" value="Prepilin_pept_A24_N"/>
</dbReference>
<evidence type="ECO:0000313" key="3">
    <source>
        <dbReference type="EMBL" id="KRK64216.1"/>
    </source>
</evidence>
<keyword evidence="1" id="KW-0812">Transmembrane</keyword>
<organism evidence="3 4">
    <name type="scientific">Companilactobacillus tucceti DSM 20183</name>
    <dbReference type="NCBI Taxonomy" id="1423811"/>
    <lineage>
        <taxon>Bacteria</taxon>
        <taxon>Bacillati</taxon>
        <taxon>Bacillota</taxon>
        <taxon>Bacilli</taxon>
        <taxon>Lactobacillales</taxon>
        <taxon>Lactobacillaceae</taxon>
        <taxon>Companilactobacillus</taxon>
    </lineage>
</organism>
<feature type="transmembrane region" description="Helical" evidence="1">
    <location>
        <begin position="6"/>
        <end position="27"/>
    </location>
</feature>
<name>A0A0R1IZ15_9LACO</name>
<keyword evidence="4" id="KW-1185">Reference proteome</keyword>
<feature type="transmembrane region" description="Helical" evidence="1">
    <location>
        <begin position="123"/>
        <end position="149"/>
    </location>
</feature>
<proteinExistence type="predicted"/>
<dbReference type="InterPro" id="IPR050882">
    <property type="entry name" value="Prepilin_peptidase/N-MTase"/>
</dbReference>
<protein>
    <recommendedName>
        <fullName evidence="2">Prepilin peptidase A24 N-terminal domain-containing protein</fullName>
    </recommendedName>
</protein>
<feature type="transmembrane region" description="Helical" evidence="1">
    <location>
        <begin position="169"/>
        <end position="195"/>
    </location>
</feature>
<evidence type="ECO:0000259" key="2">
    <source>
        <dbReference type="Pfam" id="PF06750"/>
    </source>
</evidence>
<dbReference type="OrthoDB" id="9789291at2"/>
<dbReference type="PATRIC" id="fig|1423811.3.peg.672"/>
<dbReference type="PANTHER" id="PTHR30487">
    <property type="entry name" value="TYPE 4 PREPILIN-LIKE PROTEINS LEADER PEPTIDE-PROCESSING ENZYME"/>
    <property type="match status" value="1"/>
</dbReference>
<reference evidence="3 4" key="1">
    <citation type="journal article" date="2015" name="Genome Announc.">
        <title>Expanding the biotechnology potential of lactobacilli through comparative genomics of 213 strains and associated genera.</title>
        <authorList>
            <person name="Sun Z."/>
            <person name="Harris H.M."/>
            <person name="McCann A."/>
            <person name="Guo C."/>
            <person name="Argimon S."/>
            <person name="Zhang W."/>
            <person name="Yang X."/>
            <person name="Jeffery I.B."/>
            <person name="Cooney J.C."/>
            <person name="Kagawa T.F."/>
            <person name="Liu W."/>
            <person name="Song Y."/>
            <person name="Salvetti E."/>
            <person name="Wrobel A."/>
            <person name="Rasinkangas P."/>
            <person name="Parkhill J."/>
            <person name="Rea M.C."/>
            <person name="O'Sullivan O."/>
            <person name="Ritari J."/>
            <person name="Douillard F.P."/>
            <person name="Paul Ross R."/>
            <person name="Yang R."/>
            <person name="Briner A.E."/>
            <person name="Felis G.E."/>
            <person name="de Vos W.M."/>
            <person name="Barrangou R."/>
            <person name="Klaenhammer T.R."/>
            <person name="Caufield P.W."/>
            <person name="Cui Y."/>
            <person name="Zhang H."/>
            <person name="O'Toole P.W."/>
        </authorList>
    </citation>
    <scope>NUCLEOTIDE SEQUENCE [LARGE SCALE GENOMIC DNA]</scope>
    <source>
        <strain evidence="3 4">DSM 20183</strain>
    </source>
</reference>
<keyword evidence="1" id="KW-1133">Transmembrane helix</keyword>
<dbReference type="Proteomes" id="UP000050929">
    <property type="component" value="Unassembled WGS sequence"/>
</dbReference>
<dbReference type="Pfam" id="PF06750">
    <property type="entry name" value="A24_N_bact"/>
    <property type="match status" value="1"/>
</dbReference>
<feature type="transmembrane region" description="Helical" evidence="1">
    <location>
        <begin position="202"/>
        <end position="218"/>
    </location>
</feature>
<dbReference type="STRING" id="1423811.FC72_GL000662"/>
<feature type="domain" description="Prepilin peptidase A24 N-terminal" evidence="2">
    <location>
        <begin position="12"/>
        <end position="89"/>
    </location>
</feature>
<dbReference type="GO" id="GO:0004190">
    <property type="term" value="F:aspartic-type endopeptidase activity"/>
    <property type="evidence" value="ECO:0007669"/>
    <property type="project" value="TreeGrafter"/>
</dbReference>
<dbReference type="RefSeq" id="WP_057766377.1">
    <property type="nucleotide sequence ID" value="NZ_AZDG01000015.1"/>
</dbReference>
<dbReference type="GO" id="GO:0005886">
    <property type="term" value="C:plasma membrane"/>
    <property type="evidence" value="ECO:0007669"/>
    <property type="project" value="TreeGrafter"/>
</dbReference>